<accession>A0A099I954</accession>
<dbReference type="PANTHER" id="PTHR33169:SF14">
    <property type="entry name" value="TRANSCRIPTIONAL REGULATOR RV3488"/>
    <property type="match status" value="1"/>
</dbReference>
<dbReference type="EMBL" id="WWTN01000029">
    <property type="protein sequence ID" value="MZH57080.1"/>
    <property type="molecule type" value="Genomic_DNA"/>
</dbReference>
<reference evidence="2 6" key="1">
    <citation type="submission" date="2014-08" db="EMBL/GenBank/DDBJ databases">
        <title>Clostridium innocuum, an unnegligible vancomycin-resistant pathogen causing extra-intestinal infections.</title>
        <authorList>
            <person name="Feng Y."/>
            <person name="Chiu C.-H."/>
        </authorList>
    </citation>
    <scope>NUCLEOTIDE SEQUENCE [LARGE SCALE GENOMIC DNA]</scope>
    <source>
        <strain evidence="2 6">AN88</strain>
    </source>
</reference>
<sequence>MAKEHNFFKMEMLILLILKQGNCYGYELAGILKKQTEGIIDIKMGTLYPILYKLADDHCITGMEVREGRRTKIIYKLEPKGEALLVTLQKRYTVWVQAIDMIMKGA</sequence>
<proteinExistence type="predicted"/>
<dbReference type="Proteomes" id="UP000030008">
    <property type="component" value="Unassembled WGS sequence"/>
</dbReference>
<dbReference type="EMBL" id="JQIF01000033">
    <property type="protein sequence ID" value="KGJ53752.1"/>
    <property type="molecule type" value="Genomic_DNA"/>
</dbReference>
<name>A0A099I954_CLOIN</name>
<protein>
    <submittedName>
        <fullName evidence="5">Helix-turn-helix transcriptional regulator</fullName>
    </submittedName>
    <submittedName>
        <fullName evidence="2">PadR family transcriptional regulator</fullName>
    </submittedName>
</protein>
<dbReference type="SUPFAM" id="SSF46785">
    <property type="entry name" value="Winged helix' DNA-binding domain"/>
    <property type="match status" value="1"/>
</dbReference>
<dbReference type="RefSeq" id="WP_002609050.1">
    <property type="nucleotide sequence ID" value="NZ_AP025565.1"/>
</dbReference>
<reference evidence="4" key="2">
    <citation type="journal article" date="2019" name="Nat. Med.">
        <title>A library of human gut bacterial isolates paired with longitudinal multiomics data enables mechanistic microbiome research.</title>
        <authorList>
            <person name="Poyet M."/>
            <person name="Groussin M."/>
            <person name="Gibbons S.M."/>
            <person name="Avila-Pacheco J."/>
            <person name="Jiang X."/>
            <person name="Kearney S.M."/>
            <person name="Perrotta A.R."/>
            <person name="Berdy B."/>
            <person name="Zhao S."/>
            <person name="Lieberman T.D."/>
            <person name="Swanson P.K."/>
            <person name="Smith M."/>
            <person name="Roesemann S."/>
            <person name="Alexander J.E."/>
            <person name="Rich S.A."/>
            <person name="Livny J."/>
            <person name="Vlamakis H."/>
            <person name="Clish C."/>
            <person name="Bullock K."/>
            <person name="Deik A."/>
            <person name="Scott J."/>
            <person name="Pierce K.A."/>
            <person name="Xavier R.J."/>
            <person name="Alm E.J."/>
        </authorList>
    </citation>
    <scope>NUCLEOTIDE SEQUENCE</scope>
    <source>
        <strain evidence="4">BIOML-A12</strain>
    </source>
</reference>
<dbReference type="PANTHER" id="PTHR33169">
    <property type="entry name" value="PADR-FAMILY TRANSCRIPTIONAL REGULATOR"/>
    <property type="match status" value="1"/>
</dbReference>
<evidence type="ECO:0000313" key="4">
    <source>
        <dbReference type="EMBL" id="MZH57080.1"/>
    </source>
</evidence>
<evidence type="ECO:0000313" key="3">
    <source>
        <dbReference type="EMBL" id="MCR0233103.1"/>
    </source>
</evidence>
<feature type="domain" description="Transcription regulator PadR N-terminal" evidence="1">
    <location>
        <begin position="14"/>
        <end position="85"/>
    </location>
</feature>
<reference evidence="3" key="4">
    <citation type="journal article" date="2022" name="Clin. Infect. Dis.">
        <title>Association between Clostridium innocuum and antibiotic-associated diarrhea in adults and children: A cross-sectional study and comparative genomics analysis.</title>
        <authorList>
            <person name="Cherny K.E."/>
            <person name="Muscat E.B."/>
            <person name="Balaji A."/>
            <person name="Mukherjee J."/>
            <person name="Ozer E.A."/>
            <person name="Angarone M.P."/>
            <person name="Hauser A.R."/>
            <person name="Sichel J.S."/>
            <person name="Amponsah E."/>
            <person name="Kociolek L.K."/>
        </authorList>
    </citation>
    <scope>NUCLEOTIDE SEQUENCE</scope>
    <source>
        <strain evidence="3">NU1-AC-029v</strain>
    </source>
</reference>
<dbReference type="AlphaFoldDB" id="A0A099I954"/>
<dbReference type="GeneID" id="61925948"/>
<evidence type="ECO:0000259" key="1">
    <source>
        <dbReference type="Pfam" id="PF03551"/>
    </source>
</evidence>
<dbReference type="EMBL" id="CP048838">
    <property type="protein sequence ID" value="QJA02819.1"/>
    <property type="molecule type" value="Genomic_DNA"/>
</dbReference>
<dbReference type="Gene3D" id="1.10.10.10">
    <property type="entry name" value="Winged helix-like DNA-binding domain superfamily/Winged helix DNA-binding domain"/>
    <property type="match status" value="1"/>
</dbReference>
<dbReference type="Proteomes" id="UP001203972">
    <property type="component" value="Unassembled WGS sequence"/>
</dbReference>
<dbReference type="Proteomes" id="UP000503330">
    <property type="component" value="Chromosome"/>
</dbReference>
<dbReference type="EMBL" id="JAKTMA010000015">
    <property type="protein sequence ID" value="MCR0233103.1"/>
    <property type="molecule type" value="Genomic_DNA"/>
</dbReference>
<evidence type="ECO:0000313" key="2">
    <source>
        <dbReference type="EMBL" id="KGJ53752.1"/>
    </source>
</evidence>
<evidence type="ECO:0000313" key="7">
    <source>
        <dbReference type="Proteomes" id="UP000503330"/>
    </source>
</evidence>
<dbReference type="InterPro" id="IPR036388">
    <property type="entry name" value="WH-like_DNA-bd_sf"/>
</dbReference>
<evidence type="ECO:0000313" key="6">
    <source>
        <dbReference type="Proteomes" id="UP000030008"/>
    </source>
</evidence>
<gene>
    <name evidence="2" type="ORF">CIAN88_07175</name>
    <name evidence="5" type="ORF">G4D54_10385</name>
    <name evidence="4" type="ORF">GT664_15330</name>
    <name evidence="3" type="ORF">MKC95_10030</name>
</gene>
<dbReference type="Proteomes" id="UP000604383">
    <property type="component" value="Unassembled WGS sequence"/>
</dbReference>
<dbReference type="InterPro" id="IPR036390">
    <property type="entry name" value="WH_DNA-bd_sf"/>
</dbReference>
<dbReference type="Pfam" id="PF03551">
    <property type="entry name" value="PadR"/>
    <property type="match status" value="1"/>
</dbReference>
<reference evidence="5 7" key="3">
    <citation type="submission" date="2020-02" db="EMBL/GenBank/DDBJ databases">
        <authorList>
            <person name="Kociolek L.K."/>
            <person name="Ozer E.A."/>
        </authorList>
    </citation>
    <scope>NUCLEOTIDE SEQUENCE [LARGE SCALE GENOMIC DNA]</scope>
    <source>
        <strain evidence="5 7">ATCC 14501</strain>
    </source>
</reference>
<dbReference type="InterPro" id="IPR005149">
    <property type="entry name" value="Tscrpt_reg_PadR_N"/>
</dbReference>
<dbReference type="InterPro" id="IPR052509">
    <property type="entry name" value="Metal_resp_DNA-bind_regulator"/>
</dbReference>
<evidence type="ECO:0000313" key="5">
    <source>
        <dbReference type="EMBL" id="QJA02819.1"/>
    </source>
</evidence>
<organism evidence="2 6">
    <name type="scientific">Clostridium innocuum</name>
    <dbReference type="NCBI Taxonomy" id="1522"/>
    <lineage>
        <taxon>Bacteria</taxon>
        <taxon>Bacillati</taxon>
        <taxon>Bacillota</taxon>
        <taxon>Clostridia</taxon>
        <taxon>Eubacteriales</taxon>
        <taxon>Clostridiaceae</taxon>
        <taxon>Clostridium</taxon>
    </lineage>
</organism>